<dbReference type="PANTHER" id="PTHR40448">
    <property type="entry name" value="TWO-COMPONENT SENSOR HISTIDINE KINASE"/>
    <property type="match status" value="1"/>
</dbReference>
<keyword evidence="1" id="KW-0472">Membrane</keyword>
<evidence type="ECO:0000313" key="4">
    <source>
        <dbReference type="Proteomes" id="UP000824211"/>
    </source>
</evidence>
<dbReference type="Proteomes" id="UP000824211">
    <property type="component" value="Unassembled WGS sequence"/>
</dbReference>
<feature type="transmembrane region" description="Helical" evidence="1">
    <location>
        <begin position="257"/>
        <end position="275"/>
    </location>
</feature>
<dbReference type="InterPro" id="IPR032834">
    <property type="entry name" value="NatK-like_C"/>
</dbReference>
<feature type="transmembrane region" description="Helical" evidence="1">
    <location>
        <begin position="171"/>
        <end position="193"/>
    </location>
</feature>
<organism evidence="3 4">
    <name type="scientific">Candidatus Faecalibacterium faecipullorum</name>
    <dbReference type="NCBI Taxonomy" id="2838578"/>
    <lineage>
        <taxon>Bacteria</taxon>
        <taxon>Bacillati</taxon>
        <taxon>Bacillota</taxon>
        <taxon>Clostridia</taxon>
        <taxon>Eubacteriales</taxon>
        <taxon>Oscillospiraceae</taxon>
        <taxon>Faecalibacterium</taxon>
    </lineage>
</organism>
<reference evidence="3" key="1">
    <citation type="journal article" date="2021" name="PeerJ">
        <title>Extensive microbial diversity within the chicken gut microbiome revealed by metagenomics and culture.</title>
        <authorList>
            <person name="Gilroy R."/>
            <person name="Ravi A."/>
            <person name="Getino M."/>
            <person name="Pursley I."/>
            <person name="Horton D.L."/>
            <person name="Alikhan N.F."/>
            <person name="Baker D."/>
            <person name="Gharbi K."/>
            <person name="Hall N."/>
            <person name="Watson M."/>
            <person name="Adriaenssens E.M."/>
            <person name="Foster-Nyarko E."/>
            <person name="Jarju S."/>
            <person name="Secka A."/>
            <person name="Antonio M."/>
            <person name="Oren A."/>
            <person name="Chaudhuri R.R."/>
            <person name="La Ragione R."/>
            <person name="Hildebrand F."/>
            <person name="Pallen M.J."/>
        </authorList>
    </citation>
    <scope>NUCLEOTIDE SEQUENCE</scope>
    <source>
        <strain evidence="3">ChiHjej9B8-13557</strain>
    </source>
</reference>
<feature type="transmembrane region" description="Helical" evidence="1">
    <location>
        <begin position="205"/>
        <end position="224"/>
    </location>
</feature>
<feature type="transmembrane region" description="Helical" evidence="1">
    <location>
        <begin position="378"/>
        <end position="399"/>
    </location>
</feature>
<reference evidence="3" key="2">
    <citation type="submission" date="2021-04" db="EMBL/GenBank/DDBJ databases">
        <authorList>
            <person name="Gilroy R."/>
        </authorList>
    </citation>
    <scope>NUCLEOTIDE SEQUENCE</scope>
    <source>
        <strain evidence="3">ChiHjej9B8-13557</strain>
    </source>
</reference>
<dbReference type="InterPro" id="IPR036890">
    <property type="entry name" value="HATPase_C_sf"/>
</dbReference>
<protein>
    <submittedName>
        <fullName evidence="3">GHKL domain-containing protein</fullName>
    </submittedName>
</protein>
<evidence type="ECO:0000256" key="1">
    <source>
        <dbReference type="SAM" id="Phobius"/>
    </source>
</evidence>
<feature type="transmembrane region" description="Helical" evidence="1">
    <location>
        <begin position="295"/>
        <end position="315"/>
    </location>
</feature>
<feature type="domain" description="Sensor histidine kinase NatK-like C-terminal" evidence="2">
    <location>
        <begin position="516"/>
        <end position="614"/>
    </location>
</feature>
<dbReference type="GO" id="GO:0042802">
    <property type="term" value="F:identical protein binding"/>
    <property type="evidence" value="ECO:0007669"/>
    <property type="project" value="TreeGrafter"/>
</dbReference>
<keyword evidence="1" id="KW-1133">Transmembrane helix</keyword>
<feature type="transmembrane region" description="Helical" evidence="1">
    <location>
        <begin position="327"/>
        <end position="349"/>
    </location>
</feature>
<evidence type="ECO:0000313" key="3">
    <source>
        <dbReference type="EMBL" id="HJB59693.1"/>
    </source>
</evidence>
<gene>
    <name evidence="3" type="ORF">H9771_08605</name>
</gene>
<dbReference type="Pfam" id="PF14501">
    <property type="entry name" value="HATPase_c_5"/>
    <property type="match status" value="1"/>
</dbReference>
<dbReference type="PANTHER" id="PTHR40448:SF1">
    <property type="entry name" value="TWO-COMPONENT SENSOR HISTIDINE KINASE"/>
    <property type="match status" value="1"/>
</dbReference>
<comment type="caution">
    <text evidence="3">The sequence shown here is derived from an EMBL/GenBank/DDBJ whole genome shotgun (WGS) entry which is preliminary data.</text>
</comment>
<proteinExistence type="predicted"/>
<dbReference type="EMBL" id="DWXX01000157">
    <property type="protein sequence ID" value="HJB59693.1"/>
    <property type="molecule type" value="Genomic_DNA"/>
</dbReference>
<feature type="transmembrane region" description="Helical" evidence="1">
    <location>
        <begin position="230"/>
        <end position="250"/>
    </location>
</feature>
<name>A0A9D2MGN3_9FIRM</name>
<accession>A0A9D2MGN3</accession>
<dbReference type="AlphaFoldDB" id="A0A9D2MGN3"/>
<dbReference type="Gene3D" id="3.30.565.10">
    <property type="entry name" value="Histidine kinase-like ATPase, C-terminal domain"/>
    <property type="match status" value="1"/>
</dbReference>
<evidence type="ECO:0000259" key="2">
    <source>
        <dbReference type="Pfam" id="PF14501"/>
    </source>
</evidence>
<sequence length="627" mass="67509">MFIPALLLCLGLLAMVLVYMRQVGVAAPQAELDLASWQMTLADGTPVAPGADGALDIAPGQTLYLTGALPVGWSGPCVLSLEGAGVDAAVLVDGELMLNPSGRFVPGAGFDGTPFDPAGWEWVCTFACPPGAALTVAVQFASAGPAAPALPQAVLYPDLAAYNDDLVSRSIIAALPTGVLLAAVAVLLLIFLMQSWAAAPDWNNLLLAGTALAFCLNRTVIYAVDQPFTSLLAARCLPLTFLPALLWSHLQGRVKKLLAPFALGGPGLMIVLLFLNRYGSGPAHAAALQMQHRVLPLLFFALLAAGAAQAVPCKRRKSPPNPWYRRFYPLLGIVFGGMAALVIPIYLVFNWLTGARNRFLTYAPSVADMPLRPSFFPAAMRCAYLIFMVCLVLALLDFIQALMRQYSERQALELQNRFATEHAEALYRTLLETRAVRHEIRHQAETLRILCQQGDFDRVKAYVQQMAGESRIVQGLYSANLLVNALVAPRLQAAQDAGVEVSAIIQVPEQLPMADIDLSTLLINMLDNAVLASSAVPDAAARTLTLRMEYARGRLLILCRNSYTGAVQMSKDGLPASHRGEWHGQGTRLMRRVAEKYGGVLDVRADGSAFTLRTVLTLETTPPAPKT</sequence>
<keyword evidence="1" id="KW-0812">Transmembrane</keyword>